<dbReference type="Pfam" id="PF00196">
    <property type="entry name" value="GerE"/>
    <property type="match status" value="1"/>
</dbReference>
<dbReference type="PANTHER" id="PTHR44688">
    <property type="entry name" value="DNA-BINDING TRANSCRIPTIONAL ACTIVATOR DEVR_DOSR"/>
    <property type="match status" value="1"/>
</dbReference>
<name>A0A1M7TG17_9ACTN</name>
<feature type="domain" description="HTH luxR-type" evidence="4">
    <location>
        <begin position="185"/>
        <end position="250"/>
    </location>
</feature>
<dbReference type="AlphaFoldDB" id="A0A1M7TG17"/>
<evidence type="ECO:0000256" key="2">
    <source>
        <dbReference type="ARBA" id="ARBA00023125"/>
    </source>
</evidence>
<dbReference type="EMBL" id="FRDM01000006">
    <property type="protein sequence ID" value="SHN69667.1"/>
    <property type="molecule type" value="Genomic_DNA"/>
</dbReference>
<dbReference type="InterPro" id="IPR036388">
    <property type="entry name" value="WH-like_DNA-bd_sf"/>
</dbReference>
<dbReference type="GO" id="GO:0003677">
    <property type="term" value="F:DNA binding"/>
    <property type="evidence" value="ECO:0007669"/>
    <property type="project" value="UniProtKB-KW"/>
</dbReference>
<dbReference type="PRINTS" id="PR00038">
    <property type="entry name" value="HTHLUXR"/>
</dbReference>
<keyword evidence="3" id="KW-0804">Transcription</keyword>
<keyword evidence="2" id="KW-0238">DNA-binding</keyword>
<dbReference type="PANTHER" id="PTHR44688:SF16">
    <property type="entry name" value="DNA-BINDING TRANSCRIPTIONAL ACTIVATOR DEVR_DOSR"/>
    <property type="match status" value="1"/>
</dbReference>
<protein>
    <submittedName>
        <fullName evidence="5">Regulatory protein, luxR family</fullName>
    </submittedName>
</protein>
<gene>
    <name evidence="5" type="ORF">SAMN05660350_01691</name>
</gene>
<dbReference type="InterPro" id="IPR016032">
    <property type="entry name" value="Sig_transdc_resp-reg_C-effctor"/>
</dbReference>
<organism evidence="5 6">
    <name type="scientific">Geodermatophilus obscurus</name>
    <dbReference type="NCBI Taxonomy" id="1861"/>
    <lineage>
        <taxon>Bacteria</taxon>
        <taxon>Bacillati</taxon>
        <taxon>Actinomycetota</taxon>
        <taxon>Actinomycetes</taxon>
        <taxon>Geodermatophilales</taxon>
        <taxon>Geodermatophilaceae</taxon>
        <taxon>Geodermatophilus</taxon>
    </lineage>
</organism>
<dbReference type="Gene3D" id="1.10.10.10">
    <property type="entry name" value="Winged helix-like DNA-binding domain superfamily/Winged helix DNA-binding domain"/>
    <property type="match status" value="1"/>
</dbReference>
<proteinExistence type="predicted"/>
<dbReference type="PROSITE" id="PS50043">
    <property type="entry name" value="HTH_LUXR_2"/>
    <property type="match status" value="1"/>
</dbReference>
<dbReference type="GO" id="GO:0006355">
    <property type="term" value="P:regulation of DNA-templated transcription"/>
    <property type="evidence" value="ECO:0007669"/>
    <property type="project" value="InterPro"/>
</dbReference>
<dbReference type="SUPFAM" id="SSF46894">
    <property type="entry name" value="C-terminal effector domain of the bipartite response regulators"/>
    <property type="match status" value="1"/>
</dbReference>
<dbReference type="RefSeq" id="WP_072916304.1">
    <property type="nucleotide sequence ID" value="NZ_FRDM01000006.1"/>
</dbReference>
<accession>A0A1M7TG17</accession>
<evidence type="ECO:0000313" key="6">
    <source>
        <dbReference type="Proteomes" id="UP000184428"/>
    </source>
</evidence>
<keyword evidence="1" id="KW-0805">Transcription regulation</keyword>
<evidence type="ECO:0000256" key="3">
    <source>
        <dbReference type="ARBA" id="ARBA00023163"/>
    </source>
</evidence>
<dbReference type="PROSITE" id="PS00622">
    <property type="entry name" value="HTH_LUXR_1"/>
    <property type="match status" value="1"/>
</dbReference>
<evidence type="ECO:0000313" key="5">
    <source>
        <dbReference type="EMBL" id="SHN69667.1"/>
    </source>
</evidence>
<dbReference type="CDD" id="cd06170">
    <property type="entry name" value="LuxR_C_like"/>
    <property type="match status" value="1"/>
</dbReference>
<dbReference type="SMART" id="SM00421">
    <property type="entry name" value="HTH_LUXR"/>
    <property type="match status" value="1"/>
</dbReference>
<sequence>MGNRAARLPGLELSHQLAGMVERDEFLRSAAEMLLHLLVGDVTSWNAVDLPTGRAEVQPFPLTGWDAAELSRGLGEMADEHPLVGAYLDGRSDGDVSPRRLSDVATRSELLRNRAYVDFLRPFGVRHQVVVLTAHLSPGSGRAWSVNRSGRDFTDREVAVARAVQPVLVALDRAAGLPLPALDAAAVGRMRLTAREAEVLRHVGAGLTADAIAHLLRISTRTVCKHLENVYRKLDCHDRLVAVQRARGLGLLPRSDPPV</sequence>
<dbReference type="Proteomes" id="UP000184428">
    <property type="component" value="Unassembled WGS sequence"/>
</dbReference>
<dbReference type="InterPro" id="IPR000792">
    <property type="entry name" value="Tscrpt_reg_LuxR_C"/>
</dbReference>
<evidence type="ECO:0000259" key="4">
    <source>
        <dbReference type="PROSITE" id="PS50043"/>
    </source>
</evidence>
<evidence type="ECO:0000256" key="1">
    <source>
        <dbReference type="ARBA" id="ARBA00023015"/>
    </source>
</evidence>
<reference evidence="5 6" key="1">
    <citation type="submission" date="2016-12" db="EMBL/GenBank/DDBJ databases">
        <authorList>
            <person name="Song W.-J."/>
            <person name="Kurnit D.M."/>
        </authorList>
    </citation>
    <scope>NUCLEOTIDE SEQUENCE [LARGE SCALE GENOMIC DNA]</scope>
    <source>
        <strain evidence="5 6">DSM 43162</strain>
    </source>
</reference>